<dbReference type="OrthoDB" id="4191831at2759"/>
<protein>
    <submittedName>
        <fullName evidence="1">Uncharacterized protein</fullName>
    </submittedName>
</protein>
<dbReference type="Proteomes" id="UP000775872">
    <property type="component" value="Unassembled WGS sequence"/>
</dbReference>
<dbReference type="AlphaFoldDB" id="A0A9N9ZHL6"/>
<proteinExistence type="predicted"/>
<dbReference type="EMBL" id="CABFOC020000058">
    <property type="protein sequence ID" value="CAH0055743.1"/>
    <property type="molecule type" value="Genomic_DNA"/>
</dbReference>
<organism evidence="1 2">
    <name type="scientific">Clonostachys solani</name>
    <dbReference type="NCBI Taxonomy" id="160281"/>
    <lineage>
        <taxon>Eukaryota</taxon>
        <taxon>Fungi</taxon>
        <taxon>Dikarya</taxon>
        <taxon>Ascomycota</taxon>
        <taxon>Pezizomycotina</taxon>
        <taxon>Sordariomycetes</taxon>
        <taxon>Hypocreomycetidae</taxon>
        <taxon>Hypocreales</taxon>
        <taxon>Bionectriaceae</taxon>
        <taxon>Clonostachys</taxon>
    </lineage>
</organism>
<sequence length="250" mass="28440">MDALTGLLIANLVKITHLDVTHNFINGDDILSKVLLSKIFGQLPAFQRLQKVAYTKRLDRKVWERNEIFPHTISLFYLPTTVTDIMVSMSNPEAFKWPAGEPNLNHLTSLNIGWSIEPYVALILAQTRNLKSLHWSWIYHVSPNEDMEEPTLDFDEIIEILSFVSNSLETFVFSMEIGGDDYERIIDDMEFSGSFRGLREFEHLKFLSVPLVCLAGFGAEPLPLEESTPADLEVIHLRWDDLAGFGVEVG</sequence>
<gene>
    <name evidence="1" type="ORF">CSOL1703_00017848</name>
</gene>
<comment type="caution">
    <text evidence="1">The sequence shown here is derived from an EMBL/GenBank/DDBJ whole genome shotgun (WGS) entry which is preliminary data.</text>
</comment>
<evidence type="ECO:0000313" key="1">
    <source>
        <dbReference type="EMBL" id="CAH0055743.1"/>
    </source>
</evidence>
<reference evidence="1" key="1">
    <citation type="submission" date="2021-10" db="EMBL/GenBank/DDBJ databases">
        <authorList>
            <person name="Piombo E."/>
        </authorList>
    </citation>
    <scope>NUCLEOTIDE SEQUENCE</scope>
</reference>
<keyword evidence="2" id="KW-1185">Reference proteome</keyword>
<name>A0A9N9ZHL6_9HYPO</name>
<feature type="non-terminal residue" evidence="1">
    <location>
        <position position="1"/>
    </location>
</feature>
<evidence type="ECO:0000313" key="2">
    <source>
        <dbReference type="Proteomes" id="UP000775872"/>
    </source>
</evidence>
<accession>A0A9N9ZHL6</accession>